<comment type="subcellular location">
    <subcellularLocation>
        <location evidence="1">Nucleus inner membrane</location>
        <topology evidence="1">Multi-pass membrane protein</topology>
    </subcellularLocation>
</comment>
<feature type="transmembrane region" description="Helical" evidence="10">
    <location>
        <begin position="114"/>
        <end position="133"/>
    </location>
</feature>
<evidence type="ECO:0000313" key="11">
    <source>
        <dbReference type="Ensembl" id="ENSCHIP00010039741.1"/>
    </source>
</evidence>
<keyword evidence="4 10" id="KW-1133">Transmembrane helix</keyword>
<evidence type="ECO:0000256" key="4">
    <source>
        <dbReference type="ARBA" id="ARBA00022989"/>
    </source>
</evidence>
<reference evidence="11" key="2">
    <citation type="submission" date="2025-08" db="UniProtKB">
        <authorList>
            <consortium name="Ensembl"/>
        </authorList>
    </citation>
    <scope>IDENTIFICATION</scope>
</reference>
<dbReference type="GO" id="GO:0005637">
    <property type="term" value="C:nuclear inner membrane"/>
    <property type="evidence" value="ECO:0007669"/>
    <property type="project" value="UniProtKB-SubCell"/>
</dbReference>
<evidence type="ECO:0000256" key="8">
    <source>
        <dbReference type="ARBA" id="ARBA00045162"/>
    </source>
</evidence>
<keyword evidence="5 9" id="KW-0175">Coiled coil</keyword>
<organism evidence="11">
    <name type="scientific">Capra hircus</name>
    <name type="common">Goat</name>
    <dbReference type="NCBI Taxonomy" id="9925"/>
    <lineage>
        <taxon>Eukaryota</taxon>
        <taxon>Metazoa</taxon>
        <taxon>Chordata</taxon>
        <taxon>Craniata</taxon>
        <taxon>Vertebrata</taxon>
        <taxon>Euteleostomi</taxon>
        <taxon>Mammalia</taxon>
        <taxon>Eutheria</taxon>
        <taxon>Laurasiatheria</taxon>
        <taxon>Artiodactyla</taxon>
        <taxon>Ruminantia</taxon>
        <taxon>Pecora</taxon>
        <taxon>Bovidae</taxon>
        <taxon>Caprinae</taxon>
        <taxon>Capra</taxon>
    </lineage>
</organism>
<evidence type="ECO:0000256" key="3">
    <source>
        <dbReference type="ARBA" id="ARBA00022692"/>
    </source>
</evidence>
<keyword evidence="3 10" id="KW-0812">Transmembrane</keyword>
<dbReference type="PANTHER" id="PTHR21433:SF2">
    <property type="entry name" value="TRANSMEMBRANE PROTEIN 120B"/>
    <property type="match status" value="1"/>
</dbReference>
<keyword evidence="7" id="KW-0539">Nucleus</keyword>
<evidence type="ECO:0008006" key="12">
    <source>
        <dbReference type="Google" id="ProtNLM"/>
    </source>
</evidence>
<dbReference type="GO" id="GO:0045444">
    <property type="term" value="P:fat cell differentiation"/>
    <property type="evidence" value="ECO:0007669"/>
    <property type="project" value="TreeGrafter"/>
</dbReference>
<dbReference type="AlphaFoldDB" id="A0A8C2S7T8"/>
<dbReference type="InterPro" id="IPR012926">
    <property type="entry name" value="TMEM120A/B"/>
</dbReference>
<evidence type="ECO:0000256" key="1">
    <source>
        <dbReference type="ARBA" id="ARBA00004473"/>
    </source>
</evidence>
<evidence type="ECO:0000256" key="10">
    <source>
        <dbReference type="SAM" id="Phobius"/>
    </source>
</evidence>
<name>A0A8C2S7T8_CAPHI</name>
<evidence type="ECO:0000256" key="7">
    <source>
        <dbReference type="ARBA" id="ARBA00023242"/>
    </source>
</evidence>
<dbReference type="Pfam" id="PF07851">
    <property type="entry name" value="TMEM120A-B"/>
    <property type="match status" value="2"/>
</dbReference>
<evidence type="ECO:0000256" key="9">
    <source>
        <dbReference type="SAM" id="Coils"/>
    </source>
</evidence>
<dbReference type="Ensembl" id="ENSCHIT00010055511.1">
    <property type="protein sequence ID" value="ENSCHIP00010039741.1"/>
    <property type="gene ID" value="ENSCHIG00010029202.1"/>
</dbReference>
<comment type="function">
    <text evidence="8">Necessary for efficient adipogenesis. Does not show ion channel activity.</text>
</comment>
<evidence type="ECO:0000256" key="6">
    <source>
        <dbReference type="ARBA" id="ARBA00023136"/>
    </source>
</evidence>
<reference evidence="11" key="1">
    <citation type="submission" date="2019-03" db="EMBL/GenBank/DDBJ databases">
        <title>Genome sequencing and reference-guided assembly of Black Bengal Goat (Capra hircus).</title>
        <authorList>
            <person name="Siddiki A.Z."/>
            <person name="Baten A."/>
            <person name="Billah M."/>
            <person name="Alam M.A.U."/>
            <person name="Shawrob K.S.M."/>
            <person name="Saha S."/>
            <person name="Chowdhury M."/>
            <person name="Rahman A.H."/>
            <person name="Stear M."/>
            <person name="Miah G."/>
            <person name="Das G.B."/>
            <person name="Hossain M.M."/>
            <person name="Kumkum M."/>
            <person name="Islam M.S."/>
            <person name="Mollah A.M."/>
            <person name="Ahsan A."/>
            <person name="Tusar F."/>
            <person name="Khan M.K.I."/>
        </authorList>
    </citation>
    <scope>NUCLEOTIDE SEQUENCE [LARGE SCALE GENOMIC DNA]</scope>
</reference>
<accession>A0A8C2S7T8</accession>
<comment type="similarity">
    <text evidence="2">Belongs to the TMEM120 family.</text>
</comment>
<feature type="coiled-coil region" evidence="9">
    <location>
        <begin position="5"/>
        <end position="74"/>
    </location>
</feature>
<dbReference type="PANTHER" id="PTHR21433">
    <property type="entry name" value="TRANSMEMBRANE PROTEIN INDUCED BY TUMOR NECROSIS FACTOR ALPHA"/>
    <property type="match status" value="1"/>
</dbReference>
<sequence>MSGQLERCEREWHELEGEFQELQETHRIYKQKLEELNALQTSCSSSINKQKTRLKDLKLTLQRYKRHASREEAELVQQMGANIKERQNVFFDMEAYLPKKNGFAYKDEYEKFKLYLTIILLLGAVACRFFLHYRVTDEVFNFLLVWYYCTLTIRESILISNGSRIKGWWVSHHYVSTFLSGVMLTWPNGLIYQKFRNQFLAFSIFQSECLLLRFCGGAPCGFHWWRLCEEWRLCFSCVKGVKGLGEVPGRAGKGLRNPEGAVRHLSPPLHQLHPAVQPPAPGEECPSPEAPVATFFFPGSESDQLCSSGTGWCWKHQLCFP</sequence>
<evidence type="ECO:0000256" key="5">
    <source>
        <dbReference type="ARBA" id="ARBA00023054"/>
    </source>
</evidence>
<proteinExistence type="inferred from homology"/>
<keyword evidence="6 10" id="KW-0472">Membrane</keyword>
<protein>
    <recommendedName>
        <fullName evidence="12">Transmembrane protein 120B</fullName>
    </recommendedName>
</protein>
<evidence type="ECO:0000256" key="2">
    <source>
        <dbReference type="ARBA" id="ARBA00009700"/>
    </source>
</evidence>